<evidence type="ECO:0000313" key="13">
    <source>
        <dbReference type="Proteomes" id="UP001194468"/>
    </source>
</evidence>
<dbReference type="Proteomes" id="UP001194468">
    <property type="component" value="Unassembled WGS sequence"/>
</dbReference>
<dbReference type="InterPro" id="IPR015943">
    <property type="entry name" value="WD40/YVTN_repeat-like_dom_sf"/>
</dbReference>
<proteinExistence type="inferred from homology"/>
<dbReference type="PROSITE" id="PS00678">
    <property type="entry name" value="WD_REPEATS_1"/>
    <property type="match status" value="3"/>
</dbReference>
<sequence>MSKAFFSHKKEDSTRILSDLAPVIMTPRMISAAATVSSRSRGAITTIRSGPRMDFATLGRAPLRLTLGNRRVTSRDLQVAEATQELLVADVPEPDGVASDVSLLRGFNATIPSSEKNRTRRRQLRHVDLPKVGLRKLGMQARAMLEDDGEDGHSVVSEDDVVVVDQRRRKGKRKARESLSTTKMLGKDELTRQAHEIIGDKENLHVRQNLVQNEISEVENKIKALDLIRDQLERDLLKIQEDELELDAELQGIQERLEFEEATPKHHKVAAPQAHHVPPSRRRKGPVFLPSEHDELPPAIAFMTLEGHLTPITALDFSEPYGTLVSSSQDDPQPRVWDLMTASEIGRLRGHRGGVKCIQVEDNLCLTGSEDGSVRLWDLRLVDDDWEKDGLTNVLEEDSNSYHDGELIEKPDYTRSATVSEAGTNSDGPCVRTFDGHTKPVTTLYFEDECLVTGASDKTLRQWDLTTGQCVLTMDILWAISHSQVTPLGSQLPLSGAAAATGTFAVPTPPYADGSWDMYQDFVGGVQFWGYGLVSGSGDGAVRMWDMRTGQAHRTLFGHTGPITCLQFDEIHIVSGSLDKSVRIWDVRSGGVFETLEYDHGVTALQFDTRKIVAATGENGVKIYNRTTMQHSTLRTNGHTRPVDRLRYMDRYLASGGRDSTVKIWTL</sequence>
<keyword evidence="2 9" id="KW-0853">WD repeat</keyword>
<keyword evidence="3" id="KW-0677">Repeat</keyword>
<evidence type="ECO:0000256" key="5">
    <source>
        <dbReference type="ARBA" id="ARBA00023054"/>
    </source>
</evidence>
<dbReference type="PANTHER" id="PTHR19855">
    <property type="entry name" value="WD40 REPEAT PROTEIN 12, 37"/>
    <property type="match status" value="1"/>
</dbReference>
<comment type="subcellular location">
    <subcellularLocation>
        <location evidence="1">Mitochondrion outer membrane</location>
        <topology evidence="1">Peripheral membrane protein</topology>
        <orientation evidence="1">Cytoplasmic side</orientation>
    </subcellularLocation>
</comment>
<dbReference type="InterPro" id="IPR019775">
    <property type="entry name" value="WD40_repeat_CS"/>
</dbReference>
<dbReference type="GO" id="GO:0000266">
    <property type="term" value="P:mitochondrial fission"/>
    <property type="evidence" value="ECO:0007669"/>
    <property type="project" value="TreeGrafter"/>
</dbReference>
<dbReference type="SUPFAM" id="SSF50978">
    <property type="entry name" value="WD40 repeat-like"/>
    <property type="match status" value="1"/>
</dbReference>
<evidence type="ECO:0000256" key="9">
    <source>
        <dbReference type="PROSITE-ProRule" id="PRU00221"/>
    </source>
</evidence>
<protein>
    <submittedName>
        <fullName evidence="12">WD40-repeat-containing domain protein</fullName>
    </submittedName>
</protein>
<feature type="region of interest" description="Disordered" evidence="11">
    <location>
        <begin position="263"/>
        <end position="282"/>
    </location>
</feature>
<dbReference type="GO" id="GO:0005741">
    <property type="term" value="C:mitochondrial outer membrane"/>
    <property type="evidence" value="ECO:0007669"/>
    <property type="project" value="UniProtKB-SubCell"/>
</dbReference>
<evidence type="ECO:0000256" key="10">
    <source>
        <dbReference type="SAM" id="Coils"/>
    </source>
</evidence>
<evidence type="ECO:0000256" key="11">
    <source>
        <dbReference type="SAM" id="MobiDB-lite"/>
    </source>
</evidence>
<dbReference type="InterPro" id="IPR036322">
    <property type="entry name" value="WD40_repeat_dom_sf"/>
</dbReference>
<reference evidence="12" key="1">
    <citation type="submission" date="2019-10" db="EMBL/GenBank/DDBJ databases">
        <authorList>
            <consortium name="DOE Joint Genome Institute"/>
            <person name="Kuo A."/>
            <person name="Miyauchi S."/>
            <person name="Kiss E."/>
            <person name="Drula E."/>
            <person name="Kohler A."/>
            <person name="Sanchez-Garcia M."/>
            <person name="Andreopoulos B."/>
            <person name="Barry K.W."/>
            <person name="Bonito G."/>
            <person name="Buee M."/>
            <person name="Carver A."/>
            <person name="Chen C."/>
            <person name="Cichocki N."/>
            <person name="Clum A."/>
            <person name="Culley D."/>
            <person name="Crous P.W."/>
            <person name="Fauchery L."/>
            <person name="Girlanda M."/>
            <person name="Hayes R."/>
            <person name="Keri Z."/>
            <person name="LaButti K."/>
            <person name="Lipzen A."/>
            <person name="Lombard V."/>
            <person name="Magnuson J."/>
            <person name="Maillard F."/>
            <person name="Morin E."/>
            <person name="Murat C."/>
            <person name="Nolan M."/>
            <person name="Ohm R."/>
            <person name="Pangilinan J."/>
            <person name="Pereira M."/>
            <person name="Perotto S."/>
            <person name="Peter M."/>
            <person name="Riley R."/>
            <person name="Sitrit Y."/>
            <person name="Stielow B."/>
            <person name="Szollosi G."/>
            <person name="Zifcakova L."/>
            <person name="Stursova M."/>
            <person name="Spatafora J.W."/>
            <person name="Tedersoo L."/>
            <person name="Vaario L.-M."/>
            <person name="Yamada A."/>
            <person name="Yan M."/>
            <person name="Wang P."/>
            <person name="Xu J."/>
            <person name="Bruns T."/>
            <person name="Baldrian P."/>
            <person name="Vilgalys R."/>
            <person name="Henrissat B."/>
            <person name="Grigoriev I.V."/>
            <person name="Hibbett D."/>
            <person name="Nagy L.G."/>
            <person name="Martin F.M."/>
        </authorList>
    </citation>
    <scope>NUCLEOTIDE SEQUENCE</scope>
    <source>
        <strain evidence="12">BED1</strain>
    </source>
</reference>
<dbReference type="GO" id="GO:0016559">
    <property type="term" value="P:peroxisome fission"/>
    <property type="evidence" value="ECO:0007669"/>
    <property type="project" value="TreeGrafter"/>
</dbReference>
<dbReference type="PROSITE" id="PS50294">
    <property type="entry name" value="WD_REPEATS_REGION"/>
    <property type="match status" value="5"/>
</dbReference>
<name>A0AAD4C273_BOLED</name>
<dbReference type="PRINTS" id="PR00320">
    <property type="entry name" value="GPROTEINBRPT"/>
</dbReference>
<dbReference type="PANTHER" id="PTHR19855:SF28">
    <property type="entry name" value="CCR4-ASSOCIATED FACTOR 4"/>
    <property type="match status" value="1"/>
</dbReference>
<comment type="similarity">
    <text evidence="8">Belongs to the WD repeat MDV1/CAF4 family.</text>
</comment>
<feature type="repeat" description="WD" evidence="9">
    <location>
        <begin position="348"/>
        <end position="380"/>
    </location>
</feature>
<dbReference type="EMBL" id="WHUW01000005">
    <property type="protein sequence ID" value="KAF8446357.1"/>
    <property type="molecule type" value="Genomic_DNA"/>
</dbReference>
<feature type="repeat" description="WD" evidence="9">
    <location>
        <begin position="636"/>
        <end position="667"/>
    </location>
</feature>
<feature type="repeat" description="WD" evidence="9">
    <location>
        <begin position="556"/>
        <end position="595"/>
    </location>
</feature>
<organism evidence="12 13">
    <name type="scientific">Boletus edulis BED1</name>
    <dbReference type="NCBI Taxonomy" id="1328754"/>
    <lineage>
        <taxon>Eukaryota</taxon>
        <taxon>Fungi</taxon>
        <taxon>Dikarya</taxon>
        <taxon>Basidiomycota</taxon>
        <taxon>Agaricomycotina</taxon>
        <taxon>Agaricomycetes</taxon>
        <taxon>Agaricomycetidae</taxon>
        <taxon>Boletales</taxon>
        <taxon>Boletineae</taxon>
        <taxon>Boletaceae</taxon>
        <taxon>Boletoideae</taxon>
        <taxon>Boletus</taxon>
    </lineage>
</organism>
<keyword evidence="5 10" id="KW-0175">Coiled coil</keyword>
<dbReference type="SMART" id="SM00320">
    <property type="entry name" value="WD40"/>
    <property type="match status" value="7"/>
</dbReference>
<evidence type="ECO:0000256" key="8">
    <source>
        <dbReference type="ARBA" id="ARBA00038415"/>
    </source>
</evidence>
<keyword evidence="4" id="KW-1000">Mitochondrion outer membrane</keyword>
<keyword evidence="7" id="KW-0472">Membrane</keyword>
<keyword evidence="13" id="KW-1185">Reference proteome</keyword>
<evidence type="ECO:0000256" key="4">
    <source>
        <dbReference type="ARBA" id="ARBA00022787"/>
    </source>
</evidence>
<evidence type="ECO:0000256" key="3">
    <source>
        <dbReference type="ARBA" id="ARBA00022737"/>
    </source>
</evidence>
<keyword evidence="6" id="KW-0496">Mitochondrion</keyword>
<reference evidence="12" key="2">
    <citation type="journal article" date="2020" name="Nat. Commun.">
        <title>Large-scale genome sequencing of mycorrhizal fungi provides insights into the early evolution of symbiotic traits.</title>
        <authorList>
            <person name="Miyauchi S."/>
            <person name="Kiss E."/>
            <person name="Kuo A."/>
            <person name="Drula E."/>
            <person name="Kohler A."/>
            <person name="Sanchez-Garcia M."/>
            <person name="Morin E."/>
            <person name="Andreopoulos B."/>
            <person name="Barry K.W."/>
            <person name="Bonito G."/>
            <person name="Buee M."/>
            <person name="Carver A."/>
            <person name="Chen C."/>
            <person name="Cichocki N."/>
            <person name="Clum A."/>
            <person name="Culley D."/>
            <person name="Crous P.W."/>
            <person name="Fauchery L."/>
            <person name="Girlanda M."/>
            <person name="Hayes R.D."/>
            <person name="Keri Z."/>
            <person name="LaButti K."/>
            <person name="Lipzen A."/>
            <person name="Lombard V."/>
            <person name="Magnuson J."/>
            <person name="Maillard F."/>
            <person name="Murat C."/>
            <person name="Nolan M."/>
            <person name="Ohm R.A."/>
            <person name="Pangilinan J."/>
            <person name="Pereira M.F."/>
            <person name="Perotto S."/>
            <person name="Peter M."/>
            <person name="Pfister S."/>
            <person name="Riley R."/>
            <person name="Sitrit Y."/>
            <person name="Stielow J.B."/>
            <person name="Szollosi G."/>
            <person name="Zifcakova L."/>
            <person name="Stursova M."/>
            <person name="Spatafora J.W."/>
            <person name="Tedersoo L."/>
            <person name="Vaario L.M."/>
            <person name="Yamada A."/>
            <person name="Yan M."/>
            <person name="Wang P."/>
            <person name="Xu J."/>
            <person name="Bruns T."/>
            <person name="Baldrian P."/>
            <person name="Vilgalys R."/>
            <person name="Dunand C."/>
            <person name="Henrissat B."/>
            <person name="Grigoriev I.V."/>
            <person name="Hibbett D."/>
            <person name="Nagy L.G."/>
            <person name="Martin F.M."/>
        </authorList>
    </citation>
    <scope>NUCLEOTIDE SEQUENCE</scope>
    <source>
        <strain evidence="12">BED1</strain>
    </source>
</reference>
<dbReference type="Gene3D" id="6.10.280.220">
    <property type="match status" value="1"/>
</dbReference>
<accession>A0AAD4C273</accession>
<feature type="coiled-coil region" evidence="10">
    <location>
        <begin position="201"/>
        <end position="249"/>
    </location>
</feature>
<evidence type="ECO:0000256" key="6">
    <source>
        <dbReference type="ARBA" id="ARBA00023128"/>
    </source>
</evidence>
<dbReference type="CDD" id="cd00200">
    <property type="entry name" value="WD40"/>
    <property type="match status" value="1"/>
</dbReference>
<comment type="caution">
    <text evidence="12">The sequence shown here is derived from an EMBL/GenBank/DDBJ whole genome shotgun (WGS) entry which is preliminary data.</text>
</comment>
<evidence type="ECO:0000256" key="2">
    <source>
        <dbReference type="ARBA" id="ARBA00022574"/>
    </source>
</evidence>
<dbReference type="Pfam" id="PF00400">
    <property type="entry name" value="WD40"/>
    <property type="match status" value="5"/>
</dbReference>
<dbReference type="PROSITE" id="PS50082">
    <property type="entry name" value="WD_REPEATS_2"/>
    <property type="match status" value="6"/>
</dbReference>
<evidence type="ECO:0000256" key="7">
    <source>
        <dbReference type="ARBA" id="ARBA00023136"/>
    </source>
</evidence>
<dbReference type="AlphaFoldDB" id="A0AAD4C273"/>
<feature type="repeat" description="WD" evidence="9">
    <location>
        <begin position="434"/>
        <end position="473"/>
    </location>
</feature>
<feature type="repeat" description="WD" evidence="9">
    <location>
        <begin position="533"/>
        <end position="555"/>
    </location>
</feature>
<dbReference type="InterPro" id="IPR001680">
    <property type="entry name" value="WD40_rpt"/>
</dbReference>
<evidence type="ECO:0000313" key="12">
    <source>
        <dbReference type="EMBL" id="KAF8446357.1"/>
    </source>
</evidence>
<dbReference type="Gene3D" id="2.130.10.10">
    <property type="entry name" value="YVTN repeat-like/Quinoprotein amine dehydrogenase"/>
    <property type="match status" value="3"/>
</dbReference>
<feature type="repeat" description="WD" evidence="9">
    <location>
        <begin position="305"/>
        <end position="347"/>
    </location>
</feature>
<evidence type="ECO:0000256" key="1">
    <source>
        <dbReference type="ARBA" id="ARBA00004570"/>
    </source>
</evidence>
<dbReference type="InterPro" id="IPR020472">
    <property type="entry name" value="WD40_PAC1"/>
</dbReference>
<gene>
    <name evidence="12" type="ORF">L210DRAFT_3642584</name>
</gene>